<dbReference type="RefSeq" id="WP_235705484.1">
    <property type="nucleotide sequence ID" value="NZ_JAKGBZ010000042.1"/>
</dbReference>
<organism evidence="2 3">
    <name type="scientific">Acidiphilium iwatense</name>
    <dbReference type="NCBI Taxonomy" id="768198"/>
    <lineage>
        <taxon>Bacteria</taxon>
        <taxon>Pseudomonadati</taxon>
        <taxon>Pseudomonadota</taxon>
        <taxon>Alphaproteobacteria</taxon>
        <taxon>Acetobacterales</taxon>
        <taxon>Acidocellaceae</taxon>
        <taxon>Acidiphilium</taxon>
    </lineage>
</organism>
<dbReference type="PANTHER" id="PTHR42879:SF6">
    <property type="entry name" value="NADPH-DEPENDENT REDUCTASE BACG"/>
    <property type="match status" value="1"/>
</dbReference>
<dbReference type="Pfam" id="PF13561">
    <property type="entry name" value="adh_short_C2"/>
    <property type="match status" value="1"/>
</dbReference>
<keyword evidence="3" id="KW-1185">Reference proteome</keyword>
<evidence type="ECO:0000313" key="2">
    <source>
        <dbReference type="EMBL" id="MCF3948199.1"/>
    </source>
</evidence>
<proteinExistence type="inferred from homology"/>
<dbReference type="InterPro" id="IPR050259">
    <property type="entry name" value="SDR"/>
</dbReference>
<dbReference type="PRINTS" id="PR00081">
    <property type="entry name" value="GDHRDH"/>
</dbReference>
<dbReference type="Proteomes" id="UP001521209">
    <property type="component" value="Unassembled WGS sequence"/>
</dbReference>
<evidence type="ECO:0000256" key="1">
    <source>
        <dbReference type="ARBA" id="ARBA00006484"/>
    </source>
</evidence>
<dbReference type="NCBIfam" id="NF005468">
    <property type="entry name" value="PRK07062.1"/>
    <property type="match status" value="1"/>
</dbReference>
<dbReference type="PANTHER" id="PTHR42879">
    <property type="entry name" value="3-OXOACYL-(ACYL-CARRIER-PROTEIN) REDUCTASE"/>
    <property type="match status" value="1"/>
</dbReference>
<evidence type="ECO:0000313" key="3">
    <source>
        <dbReference type="Proteomes" id="UP001521209"/>
    </source>
</evidence>
<dbReference type="InterPro" id="IPR002347">
    <property type="entry name" value="SDR_fam"/>
</dbReference>
<dbReference type="SUPFAM" id="SSF51735">
    <property type="entry name" value="NAD(P)-binding Rossmann-fold domains"/>
    <property type="match status" value="1"/>
</dbReference>
<comment type="caution">
    <text evidence="2">The sequence shown here is derived from an EMBL/GenBank/DDBJ whole genome shotgun (WGS) entry which is preliminary data.</text>
</comment>
<dbReference type="Gene3D" id="3.40.50.720">
    <property type="entry name" value="NAD(P)-binding Rossmann-like Domain"/>
    <property type="match status" value="1"/>
</dbReference>
<reference evidence="2 3" key="1">
    <citation type="submission" date="2022-01" db="EMBL/GenBank/DDBJ databases">
        <authorList>
            <person name="Won M."/>
            <person name="Kim S.-J."/>
            <person name="Kwon S.-W."/>
        </authorList>
    </citation>
    <scope>NUCLEOTIDE SEQUENCE [LARGE SCALE GENOMIC DNA]</scope>
    <source>
        <strain evidence="2 3">KCTC 23505</strain>
    </source>
</reference>
<sequence length="263" mass="28133">MDLGFSGKVAVVTGGTSGIGLATASVLLAEGADVAICGRNAERLANAHQHLVEQHGNTRVLACRCDVLDAAEINGFAAELNTWRGRVDLLVNNAGQGRLSTFADTTDDAWRTELDLKIMSQVRPIRAFRTLFDMSDAPAIIIVNSLLALQPEPHMVCTSAARAAVQNLAKSLSIELAPQGRVNSILIGLVDSGQWQRRFEQRQDTDQTRAQWFAALARSKNIPLQRVGEPAEVAKAIAFLGSPAASYITGSALEISGGISRFI</sequence>
<name>A0ABS9DZK4_9PROT</name>
<dbReference type="EMBL" id="JAKGBZ010000042">
    <property type="protein sequence ID" value="MCF3948199.1"/>
    <property type="molecule type" value="Genomic_DNA"/>
</dbReference>
<comment type="similarity">
    <text evidence="1">Belongs to the short-chain dehydrogenases/reductases (SDR) family.</text>
</comment>
<dbReference type="PRINTS" id="PR00080">
    <property type="entry name" value="SDRFAMILY"/>
</dbReference>
<gene>
    <name evidence="2" type="ORF">L2A60_16110</name>
</gene>
<protein>
    <submittedName>
        <fullName evidence="2">SDR family oxidoreductase</fullName>
    </submittedName>
</protein>
<dbReference type="InterPro" id="IPR036291">
    <property type="entry name" value="NAD(P)-bd_dom_sf"/>
</dbReference>
<accession>A0ABS9DZK4</accession>